<dbReference type="InterPro" id="IPR007630">
    <property type="entry name" value="RNA_pol_sigma70_r4"/>
</dbReference>
<evidence type="ECO:0000259" key="9">
    <source>
        <dbReference type="Pfam" id="PF04545"/>
    </source>
</evidence>
<feature type="domain" description="RNA polymerase sigma-70 region 4" evidence="9">
    <location>
        <begin position="154"/>
        <end position="202"/>
    </location>
</feature>
<dbReference type="InterPro" id="IPR007627">
    <property type="entry name" value="RNA_pol_sigma70_r2"/>
</dbReference>
<reference evidence="10 11" key="1">
    <citation type="submission" date="2015-03" db="EMBL/GenBank/DDBJ databases">
        <authorList>
            <person name="Murphy D."/>
        </authorList>
    </citation>
    <scope>NUCLEOTIDE SEQUENCE [LARGE SCALE GENOMIC DNA]</scope>
    <source>
        <strain evidence="10 11">PAP088</strain>
    </source>
</reference>
<dbReference type="Gene3D" id="1.10.1740.10">
    <property type="match status" value="1"/>
</dbReference>
<dbReference type="EMBL" id="CSWP01000008">
    <property type="protein sequence ID" value="CPV65236.1"/>
    <property type="molecule type" value="Genomic_DNA"/>
</dbReference>
<evidence type="ECO:0000256" key="7">
    <source>
        <dbReference type="SAM" id="MobiDB-lite"/>
    </source>
</evidence>
<feature type="compositionally biased region" description="Basic and acidic residues" evidence="7">
    <location>
        <begin position="1"/>
        <end position="23"/>
    </location>
</feature>
<evidence type="ECO:0000256" key="1">
    <source>
        <dbReference type="ARBA" id="ARBA00010641"/>
    </source>
</evidence>
<dbReference type="PROSITE" id="PS01063">
    <property type="entry name" value="SIGMA70_ECF"/>
    <property type="match status" value="1"/>
</dbReference>
<proteinExistence type="inferred from homology"/>
<dbReference type="InterPro" id="IPR013325">
    <property type="entry name" value="RNA_pol_sigma_r2"/>
</dbReference>
<dbReference type="PANTHER" id="PTHR43133:SF52">
    <property type="entry name" value="ECF RNA POLYMERASE SIGMA FACTOR SIGL"/>
    <property type="match status" value="1"/>
</dbReference>
<dbReference type="AlphaFoldDB" id="A0A0U0ZQW1"/>
<feature type="domain" description="RNA polymerase sigma-70 region 2" evidence="8">
    <location>
        <begin position="56"/>
        <end position="123"/>
    </location>
</feature>
<dbReference type="Pfam" id="PF04545">
    <property type="entry name" value="Sigma70_r4"/>
    <property type="match status" value="1"/>
</dbReference>
<dbReference type="CDD" id="cd06171">
    <property type="entry name" value="Sigma70_r4"/>
    <property type="match status" value="1"/>
</dbReference>
<dbReference type="SUPFAM" id="SSF88946">
    <property type="entry name" value="Sigma2 domain of RNA polymerase sigma factors"/>
    <property type="match status" value="1"/>
</dbReference>
<protein>
    <recommendedName>
        <fullName evidence="6">RNA polymerase sigma factor</fullName>
    </recommendedName>
</protein>
<evidence type="ECO:0000313" key="11">
    <source>
        <dbReference type="Proteomes" id="UP000045782"/>
    </source>
</evidence>
<dbReference type="InterPro" id="IPR000838">
    <property type="entry name" value="RNA_pol_sigma70_ECF_CS"/>
</dbReference>
<dbReference type="InterPro" id="IPR014284">
    <property type="entry name" value="RNA_pol_sigma-70_dom"/>
</dbReference>
<dbReference type="NCBIfam" id="NF007227">
    <property type="entry name" value="PRK09645.1"/>
    <property type="match status" value="1"/>
</dbReference>
<evidence type="ECO:0000256" key="5">
    <source>
        <dbReference type="ARBA" id="ARBA00023163"/>
    </source>
</evidence>
<gene>
    <name evidence="10" type="primary">sigK</name>
    <name evidence="10" type="ORF">ERS075579_03794</name>
</gene>
<dbReference type="Pfam" id="PF04542">
    <property type="entry name" value="Sigma70_r2"/>
    <property type="match status" value="1"/>
</dbReference>
<evidence type="ECO:0000256" key="2">
    <source>
        <dbReference type="ARBA" id="ARBA00023015"/>
    </source>
</evidence>
<accession>A0A0U0ZQW1</accession>
<sequence>MADGQARPDRVSVDGSSGRDDARASGSSQPDTLRASGSSHPDTLRASGSSSLMRAFYDEYAGPLHRYVMHLTHDSALAEDIVQEVLLRAWRHPTLVNQTEGSARAWLFTVAHNLVRDNARSSRFRSEIATAETPEFASPDQVDATLDAWLVAEALRTLSTDHRAVILRAYYRGSSVADISAELGVPEGTVKSRLHYGVRALRLSLQEMGVTR</sequence>
<evidence type="ECO:0000259" key="8">
    <source>
        <dbReference type="Pfam" id="PF04542"/>
    </source>
</evidence>
<dbReference type="PANTHER" id="PTHR43133">
    <property type="entry name" value="RNA POLYMERASE ECF-TYPE SIGMA FACTO"/>
    <property type="match status" value="1"/>
</dbReference>
<keyword evidence="4 6" id="KW-0238">DNA-binding</keyword>
<dbReference type="GO" id="GO:0003677">
    <property type="term" value="F:DNA binding"/>
    <property type="evidence" value="ECO:0007669"/>
    <property type="project" value="UniProtKB-KW"/>
</dbReference>
<name>A0A0U0ZQW1_9MYCO</name>
<dbReference type="Gene3D" id="1.10.10.10">
    <property type="entry name" value="Winged helix-like DNA-binding domain superfamily/Winged helix DNA-binding domain"/>
    <property type="match status" value="1"/>
</dbReference>
<feature type="compositionally biased region" description="Polar residues" evidence="7">
    <location>
        <begin position="25"/>
        <end position="46"/>
    </location>
</feature>
<evidence type="ECO:0000256" key="6">
    <source>
        <dbReference type="RuleBase" id="RU000716"/>
    </source>
</evidence>
<dbReference type="InterPro" id="IPR013324">
    <property type="entry name" value="RNA_pol_sigma_r3/r4-like"/>
</dbReference>
<evidence type="ECO:0000256" key="3">
    <source>
        <dbReference type="ARBA" id="ARBA00023082"/>
    </source>
</evidence>
<keyword evidence="3 6" id="KW-0731">Sigma factor</keyword>
<comment type="similarity">
    <text evidence="1 6">Belongs to the sigma-70 factor family. ECF subfamily.</text>
</comment>
<feature type="region of interest" description="Disordered" evidence="7">
    <location>
        <begin position="1"/>
        <end position="46"/>
    </location>
</feature>
<dbReference type="SUPFAM" id="SSF88659">
    <property type="entry name" value="Sigma3 and sigma4 domains of RNA polymerase sigma factors"/>
    <property type="match status" value="1"/>
</dbReference>
<dbReference type="GO" id="GO:0006352">
    <property type="term" value="P:DNA-templated transcription initiation"/>
    <property type="evidence" value="ECO:0007669"/>
    <property type="project" value="InterPro"/>
</dbReference>
<organism evidence="10 11">
    <name type="scientific">Mycobacteroides abscessus</name>
    <dbReference type="NCBI Taxonomy" id="36809"/>
    <lineage>
        <taxon>Bacteria</taxon>
        <taxon>Bacillati</taxon>
        <taxon>Actinomycetota</taxon>
        <taxon>Actinomycetes</taxon>
        <taxon>Mycobacteriales</taxon>
        <taxon>Mycobacteriaceae</taxon>
        <taxon>Mycobacteroides</taxon>
    </lineage>
</organism>
<keyword evidence="2 6" id="KW-0805">Transcription regulation</keyword>
<dbReference type="InterPro" id="IPR039425">
    <property type="entry name" value="RNA_pol_sigma-70-like"/>
</dbReference>
<evidence type="ECO:0000313" key="10">
    <source>
        <dbReference type="EMBL" id="CPV65236.1"/>
    </source>
</evidence>
<dbReference type="Proteomes" id="UP000045782">
    <property type="component" value="Unassembled WGS sequence"/>
</dbReference>
<keyword evidence="5 6" id="KW-0804">Transcription</keyword>
<dbReference type="NCBIfam" id="TIGR02937">
    <property type="entry name" value="sigma70-ECF"/>
    <property type="match status" value="1"/>
</dbReference>
<dbReference type="GO" id="GO:0016987">
    <property type="term" value="F:sigma factor activity"/>
    <property type="evidence" value="ECO:0007669"/>
    <property type="project" value="UniProtKB-KW"/>
</dbReference>
<dbReference type="InterPro" id="IPR036388">
    <property type="entry name" value="WH-like_DNA-bd_sf"/>
</dbReference>
<evidence type="ECO:0000256" key="4">
    <source>
        <dbReference type="ARBA" id="ARBA00023125"/>
    </source>
</evidence>